<dbReference type="Proteomes" id="UP001198901">
    <property type="component" value="Unassembled WGS sequence"/>
</dbReference>
<proteinExistence type="predicted"/>
<reference evidence="2" key="1">
    <citation type="submission" date="2023-07" db="EMBL/GenBank/DDBJ databases">
        <authorList>
            <person name="Yue Y."/>
        </authorList>
    </citation>
    <scope>NUCLEOTIDE SEQUENCE [LARGE SCALE GENOMIC DNA]</scope>
    <source>
        <strain evidence="2">D23</strain>
    </source>
</reference>
<protein>
    <submittedName>
        <fullName evidence="1">Uncharacterized protein</fullName>
    </submittedName>
</protein>
<accession>A0ABS7XV54</accession>
<comment type="caution">
    <text evidence="1">The sequence shown here is derived from an EMBL/GenBank/DDBJ whole genome shotgun (WGS) entry which is preliminary data.</text>
</comment>
<dbReference type="EMBL" id="JAIUJR010000018">
    <property type="protein sequence ID" value="MCA0133893.1"/>
    <property type="molecule type" value="Genomic_DNA"/>
</dbReference>
<keyword evidence="2" id="KW-1185">Reference proteome</keyword>
<organism evidence="1 2">
    <name type="scientific">Winogradskyella alexanderae</name>
    <dbReference type="NCBI Taxonomy" id="2877123"/>
    <lineage>
        <taxon>Bacteria</taxon>
        <taxon>Pseudomonadati</taxon>
        <taxon>Bacteroidota</taxon>
        <taxon>Flavobacteriia</taxon>
        <taxon>Flavobacteriales</taxon>
        <taxon>Flavobacteriaceae</taxon>
        <taxon>Winogradskyella</taxon>
    </lineage>
</organism>
<evidence type="ECO:0000313" key="2">
    <source>
        <dbReference type="Proteomes" id="UP001198901"/>
    </source>
</evidence>
<dbReference type="RefSeq" id="WP_224531882.1">
    <property type="nucleotide sequence ID" value="NZ_JAIUJR010000018.1"/>
</dbReference>
<name>A0ABS7XV54_9FLAO</name>
<gene>
    <name evidence="1" type="ORF">LBU54_14950</name>
</gene>
<evidence type="ECO:0000313" key="1">
    <source>
        <dbReference type="EMBL" id="MCA0133893.1"/>
    </source>
</evidence>
<sequence>MNLTKEIKNRKNSFDPEVKVSNNRIEIDQIGVEIQFSDKFIVTDKTKFQELITDYQFPKNTELSKKDREGFEKAIFEPIFTLSDKENKRPIIACYLYNVYALKGSSNLNIRSITKYELMWAEYLVESKNNRRVNVKRVVTNGINGSISENYWFIHRSKSNNSELLSRLRILNLEFGDYVLTFYIVDDEQNELNETELENFINGIKN</sequence>